<proteinExistence type="predicted"/>
<keyword evidence="2" id="KW-1185">Reference proteome</keyword>
<gene>
    <name evidence="1" type="ORF">C5689_17310</name>
</gene>
<accession>A0A2U1SLY8</accession>
<evidence type="ECO:0000313" key="1">
    <source>
        <dbReference type="EMBL" id="PWB92631.1"/>
    </source>
</evidence>
<dbReference type="EMBL" id="PUIV01000042">
    <property type="protein sequence ID" value="PWB92631.1"/>
    <property type="molecule type" value="Genomic_DNA"/>
</dbReference>
<dbReference type="RefSeq" id="WP_146188417.1">
    <property type="nucleotide sequence ID" value="NZ_BGJY01000032.1"/>
</dbReference>
<reference evidence="1 2" key="1">
    <citation type="journal article" date="2018" name="Appl. Microbiol. Biotechnol.">
        <title>Co-cultivation of the strictly anaerobic methanogen Methanosarcina barkeri with aerobic methanotrophs in an oxygen-limited membrane bioreactor.</title>
        <authorList>
            <person name="In 't Zandt M.H."/>
            <person name="van den Bosch T.J.M."/>
            <person name="Rijkers R."/>
            <person name="van Kessel M.A.H.J."/>
            <person name="Jetten M.S.M."/>
            <person name="Welte C.U."/>
        </authorList>
    </citation>
    <scope>NUCLEOTIDE SEQUENCE [LARGE SCALE GENOMIC DNA]</scope>
    <source>
        <strain evidence="1 2">DSM 17706</strain>
    </source>
</reference>
<name>A0A2U1SLY8_METSR</name>
<comment type="caution">
    <text evidence="1">The sequence shown here is derived from an EMBL/GenBank/DDBJ whole genome shotgun (WGS) entry which is preliminary data.</text>
</comment>
<protein>
    <submittedName>
        <fullName evidence="1">Uncharacterized protein</fullName>
    </submittedName>
</protein>
<organism evidence="1 2">
    <name type="scientific">Methylosinus sporium</name>
    <dbReference type="NCBI Taxonomy" id="428"/>
    <lineage>
        <taxon>Bacteria</taxon>
        <taxon>Pseudomonadati</taxon>
        <taxon>Pseudomonadota</taxon>
        <taxon>Alphaproteobacteria</taxon>
        <taxon>Hyphomicrobiales</taxon>
        <taxon>Methylocystaceae</taxon>
        <taxon>Methylosinus</taxon>
    </lineage>
</organism>
<dbReference type="AlphaFoldDB" id="A0A2U1SLY8"/>
<sequence>MSGEYQFRIADSYTPATLPMERLAEYMTALARLLGEGAHVHFQAIIPGSVRLKARVDEPAQLKVRERVYAVRDGGGPKDARKAYDALDELLRKDNASGALAGDDGAIIIPFPGRTRSEPLVFGPFRQDSTLDGQIFRIGGKDDTKHVLIRDGAMEFTDLVASESIALRLRHHLFGATLRFHGEGTWFRHGDGTWELKSFRINDFEELEDRPLSEVVASLRKVKGSTWREVPDPIRELLEDRHGNGDAN</sequence>
<dbReference type="OrthoDB" id="5947241at2"/>
<dbReference type="Proteomes" id="UP000245137">
    <property type="component" value="Unassembled WGS sequence"/>
</dbReference>
<evidence type="ECO:0000313" key="2">
    <source>
        <dbReference type="Proteomes" id="UP000245137"/>
    </source>
</evidence>